<dbReference type="AlphaFoldDB" id="A0A428JVK9"/>
<protein>
    <submittedName>
        <fullName evidence="3">PorT family protein</fullName>
    </submittedName>
</protein>
<sequence>MKKLILSAAIAVFGFTGVMAQEFSFGAKAGVNFATLNGDVEDNDMKVGFHVGGVAEIKFNDKFALQPELLFSTQGTKWEDGDLELKYNLSYINVPVMAKFFPIEGFSIEAGPQVGFLVDSKAKAEFNGESESADIDDLSTIDFGINFGLGYKMDMGLFFNGRYNLGLSNVYDGPNSDDNNISNGVIQLSVGYMF</sequence>
<evidence type="ECO:0000313" key="3">
    <source>
        <dbReference type="EMBL" id="RSK38232.1"/>
    </source>
</evidence>
<organism evidence="3 4">
    <name type="scientific">Mangrovimonas spongiae</name>
    <dbReference type="NCBI Taxonomy" id="2494697"/>
    <lineage>
        <taxon>Bacteria</taxon>
        <taxon>Pseudomonadati</taxon>
        <taxon>Bacteroidota</taxon>
        <taxon>Flavobacteriia</taxon>
        <taxon>Flavobacteriales</taxon>
        <taxon>Flavobacteriaceae</taxon>
        <taxon>Mangrovimonas</taxon>
    </lineage>
</organism>
<feature type="domain" description="Outer membrane protein beta-barrel" evidence="2">
    <location>
        <begin position="20"/>
        <end position="171"/>
    </location>
</feature>
<keyword evidence="1" id="KW-0732">Signal</keyword>
<dbReference type="EMBL" id="RWBG01000006">
    <property type="protein sequence ID" value="RSK38232.1"/>
    <property type="molecule type" value="Genomic_DNA"/>
</dbReference>
<dbReference type="InterPro" id="IPR011250">
    <property type="entry name" value="OMP/PagP_B-barrel"/>
</dbReference>
<evidence type="ECO:0000313" key="4">
    <source>
        <dbReference type="Proteomes" id="UP000270620"/>
    </source>
</evidence>
<gene>
    <name evidence="3" type="ORF">EJA19_12095</name>
</gene>
<evidence type="ECO:0000259" key="2">
    <source>
        <dbReference type="Pfam" id="PF13568"/>
    </source>
</evidence>
<keyword evidence="4" id="KW-1185">Reference proteome</keyword>
<reference evidence="3 4" key="1">
    <citation type="submission" date="2018-12" db="EMBL/GenBank/DDBJ databases">
        <title>Mangrovimonas spongiae sp. nov., a novel member of the genus Mangrovimonas isolated from marine sponge.</title>
        <authorList>
            <person name="Zhuang L."/>
            <person name="Luo L."/>
        </authorList>
    </citation>
    <scope>NUCLEOTIDE SEQUENCE [LARGE SCALE GENOMIC DNA]</scope>
    <source>
        <strain evidence="3 4">HN-E26</strain>
    </source>
</reference>
<feature type="chain" id="PRO_5019124445" evidence="1">
    <location>
        <begin position="21"/>
        <end position="194"/>
    </location>
</feature>
<name>A0A428JVK9_9FLAO</name>
<feature type="signal peptide" evidence="1">
    <location>
        <begin position="1"/>
        <end position="20"/>
    </location>
</feature>
<comment type="caution">
    <text evidence="3">The sequence shown here is derived from an EMBL/GenBank/DDBJ whole genome shotgun (WGS) entry which is preliminary data.</text>
</comment>
<accession>A0A428JVK9</accession>
<dbReference type="Proteomes" id="UP000270620">
    <property type="component" value="Unassembled WGS sequence"/>
</dbReference>
<dbReference type="RefSeq" id="WP_125468640.1">
    <property type="nucleotide sequence ID" value="NZ_RWBG01000006.1"/>
</dbReference>
<proteinExistence type="predicted"/>
<dbReference type="SUPFAM" id="SSF56925">
    <property type="entry name" value="OMPA-like"/>
    <property type="match status" value="1"/>
</dbReference>
<evidence type="ECO:0000256" key="1">
    <source>
        <dbReference type="SAM" id="SignalP"/>
    </source>
</evidence>
<dbReference type="Pfam" id="PF13568">
    <property type="entry name" value="OMP_b-brl_2"/>
    <property type="match status" value="1"/>
</dbReference>
<dbReference type="InterPro" id="IPR025665">
    <property type="entry name" value="Beta-barrel_OMP_2"/>
</dbReference>
<dbReference type="OrthoDB" id="947434at2"/>